<dbReference type="EMBL" id="FCOR01000015">
    <property type="protein sequence ID" value="CVK17042.1"/>
    <property type="molecule type" value="Genomic_DNA"/>
</dbReference>
<dbReference type="GO" id="GO:0006780">
    <property type="term" value="P:uroporphyrinogen III biosynthetic process"/>
    <property type="evidence" value="ECO:0007669"/>
    <property type="project" value="UniProtKB-UniRule"/>
</dbReference>
<dbReference type="Proteomes" id="UP000182761">
    <property type="component" value="Unassembled WGS sequence"/>
</dbReference>
<dbReference type="PANTHER" id="PTHR38042">
    <property type="entry name" value="UROPORPHYRINOGEN-III SYNTHASE, CHLOROPLASTIC"/>
    <property type="match status" value="1"/>
</dbReference>
<keyword evidence="4 9" id="KW-0456">Lyase</keyword>
<dbReference type="InterPro" id="IPR036108">
    <property type="entry name" value="4pyrrol_syn_uPrphyn_synt_sf"/>
</dbReference>
<name>A0A0X3ARS1_9FLAO</name>
<dbReference type="OrthoDB" id="1149788at2"/>
<dbReference type="InterPro" id="IPR039793">
    <property type="entry name" value="UROS/Hem4"/>
</dbReference>
<organism evidence="11 12">
    <name type="scientific">Apibacter mensalis</name>
    <dbReference type="NCBI Taxonomy" id="1586267"/>
    <lineage>
        <taxon>Bacteria</taxon>
        <taxon>Pseudomonadati</taxon>
        <taxon>Bacteroidota</taxon>
        <taxon>Flavobacteriia</taxon>
        <taxon>Flavobacteriales</taxon>
        <taxon>Weeksellaceae</taxon>
        <taxon>Apibacter</taxon>
    </lineage>
</organism>
<keyword evidence="5 9" id="KW-0627">Porphyrin biosynthesis</keyword>
<feature type="domain" description="Tetrapyrrole biosynthesis uroporphyrinogen III synthase" evidence="10">
    <location>
        <begin position="28"/>
        <end position="237"/>
    </location>
</feature>
<evidence type="ECO:0000259" key="10">
    <source>
        <dbReference type="Pfam" id="PF02602"/>
    </source>
</evidence>
<dbReference type="InterPro" id="IPR003754">
    <property type="entry name" value="4pyrrol_synth_uPrphyn_synth"/>
</dbReference>
<evidence type="ECO:0000256" key="3">
    <source>
        <dbReference type="ARBA" id="ARBA00013109"/>
    </source>
</evidence>
<dbReference type="PANTHER" id="PTHR38042:SF1">
    <property type="entry name" value="UROPORPHYRINOGEN-III SYNTHASE, CHLOROPLASTIC"/>
    <property type="match status" value="1"/>
</dbReference>
<evidence type="ECO:0000313" key="12">
    <source>
        <dbReference type="Proteomes" id="UP000182761"/>
    </source>
</evidence>
<dbReference type="EC" id="4.2.1.75" evidence="3 9"/>
<dbReference type="STRING" id="1586267.GCA_001418685_01911"/>
<dbReference type="UniPathway" id="UPA00251">
    <property type="reaction ID" value="UER00320"/>
</dbReference>
<comment type="pathway">
    <text evidence="1 9">Porphyrin-containing compound metabolism; protoporphyrin-IX biosynthesis; coproporphyrinogen-III from 5-aminolevulinate: step 3/4.</text>
</comment>
<accession>A0A0X3ARS1</accession>
<evidence type="ECO:0000256" key="8">
    <source>
        <dbReference type="ARBA" id="ARBA00048617"/>
    </source>
</evidence>
<evidence type="ECO:0000256" key="4">
    <source>
        <dbReference type="ARBA" id="ARBA00023239"/>
    </source>
</evidence>
<evidence type="ECO:0000256" key="7">
    <source>
        <dbReference type="ARBA" id="ARBA00040167"/>
    </source>
</evidence>
<protein>
    <recommendedName>
        <fullName evidence="7 9">Uroporphyrinogen-III synthase</fullName>
        <ecNumber evidence="3 9">4.2.1.75</ecNumber>
    </recommendedName>
</protein>
<proteinExistence type="inferred from homology"/>
<comment type="function">
    <text evidence="6 9">Catalyzes cyclization of the linear tetrapyrrole, hydroxymethylbilane, to the macrocyclic uroporphyrinogen III.</text>
</comment>
<dbReference type="Pfam" id="PF02602">
    <property type="entry name" value="HEM4"/>
    <property type="match status" value="1"/>
</dbReference>
<dbReference type="Gene3D" id="3.40.50.10090">
    <property type="match status" value="2"/>
</dbReference>
<sequence length="245" mass="27904">MKIKSVLISLSRPAGDSSPYFDIEKKHKIKIDFCPFIHVQGADAKDVRLQKIDFSNFTAIIFTSRNAIDHFFRLADEMRFTVPDSMKYVCQSEAIALYLQRYIVYRKRKIYFGEKGAEDMIPLLKKNQNEKYLLPSSDVLNQDIPDALDKSGVDYTRAILFRTVSSDVASQIKDIKEYDVLVFFSPSGIKSLFDNYKDFKQDSISIGIFGHSTKQAAEEAGLTVNFFAPTKESPSMAKALDDFLQ</sequence>
<reference evidence="11 12" key="1">
    <citation type="submission" date="2016-01" db="EMBL/GenBank/DDBJ databases">
        <authorList>
            <person name="McClelland M."/>
            <person name="Jain A."/>
            <person name="Saraogi P."/>
            <person name="Mendelson R."/>
            <person name="Westerman R."/>
            <person name="SanMiguel P."/>
            <person name="Csonka L."/>
        </authorList>
    </citation>
    <scope>NUCLEOTIDE SEQUENCE [LARGE SCALE GENOMIC DNA]</scope>
    <source>
        <strain evidence="11 12">R-53146</strain>
    </source>
</reference>
<evidence type="ECO:0000256" key="2">
    <source>
        <dbReference type="ARBA" id="ARBA00008133"/>
    </source>
</evidence>
<dbReference type="AlphaFoldDB" id="A0A0X3ARS1"/>
<evidence type="ECO:0000256" key="6">
    <source>
        <dbReference type="ARBA" id="ARBA00037589"/>
    </source>
</evidence>
<keyword evidence="12" id="KW-1185">Reference proteome</keyword>
<comment type="similarity">
    <text evidence="2 9">Belongs to the uroporphyrinogen-III synthase family.</text>
</comment>
<dbReference type="GO" id="GO:0006782">
    <property type="term" value="P:protoporphyrinogen IX biosynthetic process"/>
    <property type="evidence" value="ECO:0007669"/>
    <property type="project" value="UniProtKB-UniRule"/>
</dbReference>
<comment type="catalytic activity">
    <reaction evidence="8 9">
        <text>hydroxymethylbilane = uroporphyrinogen III + H2O</text>
        <dbReference type="Rhea" id="RHEA:18965"/>
        <dbReference type="ChEBI" id="CHEBI:15377"/>
        <dbReference type="ChEBI" id="CHEBI:57308"/>
        <dbReference type="ChEBI" id="CHEBI:57845"/>
        <dbReference type="EC" id="4.2.1.75"/>
    </reaction>
</comment>
<evidence type="ECO:0000256" key="1">
    <source>
        <dbReference type="ARBA" id="ARBA00004772"/>
    </source>
</evidence>
<dbReference type="SUPFAM" id="SSF69618">
    <property type="entry name" value="HemD-like"/>
    <property type="match status" value="1"/>
</dbReference>
<dbReference type="CDD" id="cd06578">
    <property type="entry name" value="HemD"/>
    <property type="match status" value="1"/>
</dbReference>
<evidence type="ECO:0000256" key="5">
    <source>
        <dbReference type="ARBA" id="ARBA00023244"/>
    </source>
</evidence>
<dbReference type="RefSeq" id="WP_055426215.1">
    <property type="nucleotide sequence ID" value="NZ_FCOR01000015.1"/>
</dbReference>
<dbReference type="GO" id="GO:0004852">
    <property type="term" value="F:uroporphyrinogen-III synthase activity"/>
    <property type="evidence" value="ECO:0007669"/>
    <property type="project" value="UniProtKB-UniRule"/>
</dbReference>
<gene>
    <name evidence="11" type="ORF">Ga0061079_1158</name>
</gene>
<evidence type="ECO:0000313" key="11">
    <source>
        <dbReference type="EMBL" id="CVK17042.1"/>
    </source>
</evidence>
<evidence type="ECO:0000256" key="9">
    <source>
        <dbReference type="RuleBase" id="RU366031"/>
    </source>
</evidence>